<reference evidence="1" key="1">
    <citation type="submission" date="2021-03" db="EMBL/GenBank/DDBJ databases">
        <authorList>
            <person name="Li Z."/>
            <person name="Yang C."/>
        </authorList>
    </citation>
    <scope>NUCLEOTIDE SEQUENCE</scope>
    <source>
        <strain evidence="1">Dzin_1.0</strain>
        <tissue evidence="1">Leaf</tissue>
    </source>
</reference>
<dbReference type="InterPro" id="IPR026847">
    <property type="entry name" value="VPS13"/>
</dbReference>
<protein>
    <recommendedName>
        <fullName evidence="3">Chorein N-terminal domain-containing protein</fullName>
    </recommendedName>
</protein>
<evidence type="ECO:0000313" key="1">
    <source>
        <dbReference type="EMBL" id="KAJ0968144.1"/>
    </source>
</evidence>
<evidence type="ECO:0000313" key="2">
    <source>
        <dbReference type="Proteomes" id="UP001085076"/>
    </source>
</evidence>
<dbReference type="PANTHER" id="PTHR16166">
    <property type="entry name" value="VACUOLAR PROTEIN SORTING-ASSOCIATED PROTEIN VPS13"/>
    <property type="match status" value="1"/>
</dbReference>
<proteinExistence type="predicted"/>
<dbReference type="AlphaFoldDB" id="A0A9D5C8L0"/>
<accession>A0A9D5C8L0</accession>
<dbReference type="PANTHER" id="PTHR16166:SF143">
    <property type="entry name" value="PROTEIN SORTING-ASSOCIATED PROTEIN, PUTATIVE (DUF1162)-RELATED"/>
    <property type="match status" value="1"/>
</dbReference>
<comment type="caution">
    <text evidence="1">The sequence shown here is derived from an EMBL/GenBank/DDBJ whole genome shotgun (WGS) entry which is preliminary data.</text>
</comment>
<dbReference type="OrthoDB" id="785346at2759"/>
<sequence length="66" mass="7601">MFEGVVSQVLAGYLGRYIKCIQKEQLKIGIWNGEILLEKVELILEAFDYLQLPFTLKNGRVGKWSI</sequence>
<gene>
    <name evidence="1" type="ORF">J5N97_025061</name>
</gene>
<dbReference type="GO" id="GO:0006623">
    <property type="term" value="P:protein targeting to vacuole"/>
    <property type="evidence" value="ECO:0007669"/>
    <property type="project" value="TreeGrafter"/>
</dbReference>
<name>A0A9D5C8L0_9LILI</name>
<dbReference type="Proteomes" id="UP001085076">
    <property type="component" value="Miscellaneous, Linkage group lg07"/>
</dbReference>
<evidence type="ECO:0008006" key="3">
    <source>
        <dbReference type="Google" id="ProtNLM"/>
    </source>
</evidence>
<dbReference type="EMBL" id="JAGGNH010000007">
    <property type="protein sequence ID" value="KAJ0968144.1"/>
    <property type="molecule type" value="Genomic_DNA"/>
</dbReference>
<organism evidence="1 2">
    <name type="scientific">Dioscorea zingiberensis</name>
    <dbReference type="NCBI Taxonomy" id="325984"/>
    <lineage>
        <taxon>Eukaryota</taxon>
        <taxon>Viridiplantae</taxon>
        <taxon>Streptophyta</taxon>
        <taxon>Embryophyta</taxon>
        <taxon>Tracheophyta</taxon>
        <taxon>Spermatophyta</taxon>
        <taxon>Magnoliopsida</taxon>
        <taxon>Liliopsida</taxon>
        <taxon>Dioscoreales</taxon>
        <taxon>Dioscoreaceae</taxon>
        <taxon>Dioscorea</taxon>
    </lineage>
</organism>
<dbReference type="GO" id="GO:0045053">
    <property type="term" value="P:protein retention in Golgi apparatus"/>
    <property type="evidence" value="ECO:0007669"/>
    <property type="project" value="TreeGrafter"/>
</dbReference>
<reference evidence="1" key="2">
    <citation type="journal article" date="2022" name="Hortic Res">
        <title>The genome of Dioscorea zingiberensis sheds light on the biosynthesis, origin and evolution of the medicinally important diosgenin saponins.</title>
        <authorList>
            <person name="Li Y."/>
            <person name="Tan C."/>
            <person name="Li Z."/>
            <person name="Guo J."/>
            <person name="Li S."/>
            <person name="Chen X."/>
            <person name="Wang C."/>
            <person name="Dai X."/>
            <person name="Yang H."/>
            <person name="Song W."/>
            <person name="Hou L."/>
            <person name="Xu J."/>
            <person name="Tong Z."/>
            <person name="Xu A."/>
            <person name="Yuan X."/>
            <person name="Wang W."/>
            <person name="Yang Q."/>
            <person name="Chen L."/>
            <person name="Sun Z."/>
            <person name="Wang K."/>
            <person name="Pan B."/>
            <person name="Chen J."/>
            <person name="Bao Y."/>
            <person name="Liu F."/>
            <person name="Qi X."/>
            <person name="Gang D.R."/>
            <person name="Wen J."/>
            <person name="Li J."/>
        </authorList>
    </citation>
    <scope>NUCLEOTIDE SEQUENCE</scope>
    <source>
        <strain evidence="1">Dzin_1.0</strain>
    </source>
</reference>
<keyword evidence="2" id="KW-1185">Reference proteome</keyword>